<dbReference type="GO" id="GO:0016740">
    <property type="term" value="F:transferase activity"/>
    <property type="evidence" value="ECO:0007669"/>
    <property type="project" value="UniProtKB-ARBA"/>
</dbReference>
<dbReference type="EMBL" id="FNHZ01000001">
    <property type="protein sequence ID" value="SDM44767.1"/>
    <property type="molecule type" value="Genomic_DNA"/>
</dbReference>
<accession>A0A1G9TAT0</accession>
<reference evidence="8" key="1">
    <citation type="submission" date="2016-10" db="EMBL/GenBank/DDBJ databases">
        <authorList>
            <person name="Varghese N."/>
            <person name="Submissions S."/>
        </authorList>
    </citation>
    <scope>NUCLEOTIDE SEQUENCE [LARGE SCALE GENOMIC DNA]</scope>
    <source>
        <strain evidence="8">M83</strain>
    </source>
</reference>
<dbReference type="RefSeq" id="WP_074520577.1">
    <property type="nucleotide sequence ID" value="NZ_FNHZ01000001.1"/>
</dbReference>
<dbReference type="GO" id="GO:0005524">
    <property type="term" value="F:ATP binding"/>
    <property type="evidence" value="ECO:0007669"/>
    <property type="project" value="UniProtKB-KW"/>
</dbReference>
<keyword evidence="4" id="KW-0648">Protein biosynthesis</keyword>
<protein>
    <submittedName>
        <fullName evidence="7">tRNA synthetase class II core domain (G, H, P, S and T)</fullName>
    </submittedName>
</protein>
<keyword evidence="5 7" id="KW-0030">Aminoacyl-tRNA synthetase</keyword>
<dbReference type="Proteomes" id="UP000187651">
    <property type="component" value="Unassembled WGS sequence"/>
</dbReference>
<sequence>MIIQYDKNRTGEDNKSFFVDMLSYVSPKIVDVKVYGEDIELEVNVADEDIVKDKIESLYKMMESGNISGKEVAITTLEDHSDEKTINEENVYDKLCENGDVVLMSPGVYSYSNLFLKIFKYFDKKIESYGKETFANINEYKFPVLHPVKRYQKGGYFETFPHYIMFGTSMKNDIEILDRFSKVGLNDESLLEEMKAPSQVLRHAACVPVYEMLEGKTIPKDDPLKFLVSGTCFRNEGKNTFELSRLNEFFMKEYVFVGSPEQCKEMIELSKGLWDFWQKTFLAKTKLDTANDSFFASNYKKLQFFQVIGDSKREFKWNIPAHDTYISCGSINFHRTHFSKPYQIKNEDEELCYTACFAFGIERLTYAFLSQKGLDINKWDEKTRNEISKYVDL</sequence>
<dbReference type="InterPro" id="IPR002314">
    <property type="entry name" value="aa-tRNA-synt_IIb"/>
</dbReference>
<evidence type="ECO:0000256" key="3">
    <source>
        <dbReference type="ARBA" id="ARBA00022840"/>
    </source>
</evidence>
<dbReference type="PROSITE" id="PS50862">
    <property type="entry name" value="AA_TRNA_LIGASE_II"/>
    <property type="match status" value="1"/>
</dbReference>
<dbReference type="GO" id="GO:0004812">
    <property type="term" value="F:aminoacyl-tRNA ligase activity"/>
    <property type="evidence" value="ECO:0007669"/>
    <property type="project" value="UniProtKB-KW"/>
</dbReference>
<feature type="domain" description="Aminoacyl-transfer RNA synthetases class-II family profile" evidence="6">
    <location>
        <begin position="117"/>
        <end position="393"/>
    </location>
</feature>
<organism evidence="7 8">
    <name type="scientific">Lachnospira pectinoschiza</name>
    <dbReference type="NCBI Taxonomy" id="28052"/>
    <lineage>
        <taxon>Bacteria</taxon>
        <taxon>Bacillati</taxon>
        <taxon>Bacillota</taxon>
        <taxon>Clostridia</taxon>
        <taxon>Lachnospirales</taxon>
        <taxon>Lachnospiraceae</taxon>
        <taxon>Lachnospira</taxon>
    </lineage>
</organism>
<dbReference type="OrthoDB" id="583154at2"/>
<evidence type="ECO:0000256" key="5">
    <source>
        <dbReference type="ARBA" id="ARBA00023146"/>
    </source>
</evidence>
<proteinExistence type="predicted"/>
<keyword evidence="2" id="KW-0547">Nucleotide-binding</keyword>
<evidence type="ECO:0000313" key="7">
    <source>
        <dbReference type="EMBL" id="SDM44767.1"/>
    </source>
</evidence>
<name>A0A1G9TAT0_9FIRM</name>
<gene>
    <name evidence="7" type="ORF">SAMN05216544_0282</name>
</gene>
<keyword evidence="1" id="KW-0436">Ligase</keyword>
<dbReference type="AlphaFoldDB" id="A0A1G9TAT0"/>
<dbReference type="GO" id="GO:0140096">
    <property type="term" value="F:catalytic activity, acting on a protein"/>
    <property type="evidence" value="ECO:0007669"/>
    <property type="project" value="UniProtKB-ARBA"/>
</dbReference>
<evidence type="ECO:0000256" key="4">
    <source>
        <dbReference type="ARBA" id="ARBA00022917"/>
    </source>
</evidence>
<evidence type="ECO:0000256" key="2">
    <source>
        <dbReference type="ARBA" id="ARBA00022741"/>
    </source>
</evidence>
<keyword evidence="3" id="KW-0067">ATP-binding</keyword>
<evidence type="ECO:0000256" key="1">
    <source>
        <dbReference type="ARBA" id="ARBA00022598"/>
    </source>
</evidence>
<dbReference type="GO" id="GO:0006418">
    <property type="term" value="P:tRNA aminoacylation for protein translation"/>
    <property type="evidence" value="ECO:0007669"/>
    <property type="project" value="InterPro"/>
</dbReference>
<dbReference type="InterPro" id="IPR006195">
    <property type="entry name" value="aa-tRNA-synth_II"/>
</dbReference>
<evidence type="ECO:0000259" key="6">
    <source>
        <dbReference type="PROSITE" id="PS50862"/>
    </source>
</evidence>
<dbReference type="Gene3D" id="3.30.930.10">
    <property type="entry name" value="Bira Bifunctional Protein, Domain 2"/>
    <property type="match status" value="1"/>
</dbReference>
<dbReference type="InterPro" id="IPR045864">
    <property type="entry name" value="aa-tRNA-synth_II/BPL/LPL"/>
</dbReference>
<evidence type="ECO:0000313" key="8">
    <source>
        <dbReference type="Proteomes" id="UP000187651"/>
    </source>
</evidence>
<dbReference type="SUPFAM" id="SSF55681">
    <property type="entry name" value="Class II aaRS and biotin synthetases"/>
    <property type="match status" value="1"/>
</dbReference>
<keyword evidence="8" id="KW-1185">Reference proteome</keyword>
<dbReference type="Pfam" id="PF00587">
    <property type="entry name" value="tRNA-synt_2b"/>
    <property type="match status" value="1"/>
</dbReference>